<dbReference type="Proteomes" id="UP000093902">
    <property type="component" value="Unassembled WGS sequence"/>
</dbReference>
<evidence type="ECO:0000313" key="2">
    <source>
        <dbReference type="EMBL" id="OBB31138.1"/>
    </source>
</evidence>
<evidence type="ECO:0000256" key="1">
    <source>
        <dbReference type="SAM" id="SignalP"/>
    </source>
</evidence>
<dbReference type="AlphaFoldDB" id="A0A1A0RAJ6"/>
<proteinExistence type="predicted"/>
<comment type="caution">
    <text evidence="2">The sequence shown here is derived from an EMBL/GenBank/DDBJ whole genome shotgun (WGS) entry which is preliminary data.</text>
</comment>
<keyword evidence="1" id="KW-0732">Signal</keyword>
<evidence type="ECO:0008006" key="4">
    <source>
        <dbReference type="Google" id="ProtNLM"/>
    </source>
</evidence>
<protein>
    <recommendedName>
        <fullName evidence="4">LppP/LprE family lipoprotein</fullName>
    </recommendedName>
</protein>
<organism evidence="2 3">
    <name type="scientific">Mycolicibacterium peregrinum</name>
    <name type="common">Mycobacterium peregrinum</name>
    <dbReference type="NCBI Taxonomy" id="43304"/>
    <lineage>
        <taxon>Bacteria</taxon>
        <taxon>Bacillati</taxon>
        <taxon>Actinomycetota</taxon>
        <taxon>Actinomycetes</taxon>
        <taxon>Mycobacteriales</taxon>
        <taxon>Mycobacteriaceae</taxon>
        <taxon>Mycolicibacterium</taxon>
    </lineage>
</organism>
<accession>A0A1A0RAJ6</accession>
<sequence length="198" mass="20328">MKIGNAMIRLTGVVGALVAGVFASATGCAELSPADPAAGSSVTLQDLLSAPVPALCQHDPGNLVNGQLPPQDSHPGSVRIAQRNDEPDQSYKVAFGNLTGGTNTDAAMVTDCSAGGVPWPETVQLYTAGPTLLGGVNLGDLTHSREVVTDLSISDGVAHVNWLANGPNDGECCPTIKMAADLRWDGSTVSAQNVRRLN</sequence>
<reference evidence="3" key="1">
    <citation type="submission" date="2016-06" db="EMBL/GenBank/DDBJ databases">
        <authorList>
            <person name="Sutton G."/>
            <person name="Brinkac L."/>
            <person name="Sanka R."/>
            <person name="Adams M."/>
            <person name="Lau E."/>
            <person name="Mehaffy C."/>
            <person name="Tameris M."/>
            <person name="Hatherill M."/>
            <person name="Hanekom W."/>
            <person name="Mahomed H."/>
            <person name="Mcshane H."/>
        </authorList>
    </citation>
    <scope>NUCLEOTIDE SEQUENCE [LARGE SCALE GENOMIC DNA]</scope>
    <source>
        <strain evidence="3">852002-51209_SCH5440388</strain>
    </source>
</reference>
<name>A0A1A0RAJ6_MYCPR</name>
<dbReference type="RefSeq" id="WP_064931810.1">
    <property type="nucleotide sequence ID" value="NZ_LZSO01000016.1"/>
</dbReference>
<dbReference type="OrthoDB" id="4427454at2"/>
<evidence type="ECO:0000313" key="3">
    <source>
        <dbReference type="Proteomes" id="UP000093902"/>
    </source>
</evidence>
<dbReference type="STRING" id="43304.GCA_001403655_04931"/>
<dbReference type="EMBL" id="LZSO01000016">
    <property type="protein sequence ID" value="OBB31138.1"/>
    <property type="molecule type" value="Genomic_DNA"/>
</dbReference>
<feature type="signal peptide" evidence="1">
    <location>
        <begin position="1"/>
        <end position="25"/>
    </location>
</feature>
<dbReference type="PROSITE" id="PS51257">
    <property type="entry name" value="PROKAR_LIPOPROTEIN"/>
    <property type="match status" value="1"/>
</dbReference>
<gene>
    <name evidence="2" type="ORF">A5792_17360</name>
</gene>
<feature type="chain" id="PRO_5038872838" description="LppP/LprE family lipoprotein" evidence="1">
    <location>
        <begin position="26"/>
        <end position="198"/>
    </location>
</feature>